<feature type="compositionally biased region" description="Polar residues" evidence="1">
    <location>
        <begin position="222"/>
        <end position="250"/>
    </location>
</feature>
<feature type="compositionally biased region" description="Polar residues" evidence="1">
    <location>
        <begin position="460"/>
        <end position="482"/>
    </location>
</feature>
<name>A0ABQ9XT64_9EUKA</name>
<protein>
    <submittedName>
        <fullName evidence="2">Uncharacterized protein</fullName>
    </submittedName>
</protein>
<accession>A0ABQ9XT64</accession>
<feature type="region of interest" description="Disordered" evidence="1">
    <location>
        <begin position="221"/>
        <end position="274"/>
    </location>
</feature>
<feature type="compositionally biased region" description="Basic and acidic residues" evidence="1">
    <location>
        <begin position="435"/>
        <end position="455"/>
    </location>
</feature>
<feature type="region of interest" description="Disordered" evidence="1">
    <location>
        <begin position="337"/>
        <end position="482"/>
    </location>
</feature>
<organism evidence="2 3">
    <name type="scientific">Blattamonas nauphoetae</name>
    <dbReference type="NCBI Taxonomy" id="2049346"/>
    <lineage>
        <taxon>Eukaryota</taxon>
        <taxon>Metamonada</taxon>
        <taxon>Preaxostyla</taxon>
        <taxon>Oxymonadida</taxon>
        <taxon>Blattamonas</taxon>
    </lineage>
</organism>
<dbReference type="Proteomes" id="UP001281761">
    <property type="component" value="Unassembled WGS sequence"/>
</dbReference>
<keyword evidence="3" id="KW-1185">Reference proteome</keyword>
<gene>
    <name evidence="2" type="ORF">BLNAU_10328</name>
</gene>
<evidence type="ECO:0000313" key="2">
    <source>
        <dbReference type="EMBL" id="KAK2954673.1"/>
    </source>
</evidence>
<dbReference type="EMBL" id="JARBJD010000075">
    <property type="protein sequence ID" value="KAK2954673.1"/>
    <property type="molecule type" value="Genomic_DNA"/>
</dbReference>
<evidence type="ECO:0000313" key="3">
    <source>
        <dbReference type="Proteomes" id="UP001281761"/>
    </source>
</evidence>
<feature type="compositionally biased region" description="Basic and acidic residues" evidence="1">
    <location>
        <begin position="251"/>
        <end position="264"/>
    </location>
</feature>
<comment type="caution">
    <text evidence="2">The sequence shown here is derived from an EMBL/GenBank/DDBJ whole genome shotgun (WGS) entry which is preliminary data.</text>
</comment>
<sequence>MFLLLEDLKLLLKNVKYIDGILQEFVLPSERSNYSLCVTWTPSLHTIEKISSKFFLDDATDPNQKCVTFEGPEYLTQKVSPPSNQIQRRLIQFCQQINEHIIDVSESSQSIEKMTLFFRLDSRKRIFLLYTSGYSFVSAASSPNMTQSSSKPPSVILFKQKPLEMRHPEFFVSPMKTIERTKQREQILAAHQRSRTASRSTDRTLRRETITSISDDVLLSPVSASNSRMSTSPNHNSEGVRTRSFSMTNDEINKEDVSDASPKRRESRKRGRVSEEYYKQMSRPRSVTIGKEMYIKMKQKKESGEEPIQEEAGQRVIILNKDEVEKEKKMNVLERSIQRDRASTPNTATRAPYQNILTSTRNPIYGRRNAYPPSKATRPRTVSGDRSTGRNGRGAMGTSADETRMRQLHSRQSRNTQNGSMDEARRMADALNAEGIERMERRRRRDAEKKAREAVLTDLENGNSRQTCWSTSYSPSPQSLPS</sequence>
<evidence type="ECO:0000256" key="1">
    <source>
        <dbReference type="SAM" id="MobiDB-lite"/>
    </source>
</evidence>
<proteinExistence type="predicted"/>
<reference evidence="2 3" key="1">
    <citation type="journal article" date="2022" name="bioRxiv">
        <title>Genomics of Preaxostyla Flagellates Illuminates Evolutionary Transitions and the Path Towards Mitochondrial Loss.</title>
        <authorList>
            <person name="Novak L.V.F."/>
            <person name="Treitli S.C."/>
            <person name="Pyrih J."/>
            <person name="Halakuc P."/>
            <person name="Pipaliya S.V."/>
            <person name="Vacek V."/>
            <person name="Brzon O."/>
            <person name="Soukal P."/>
            <person name="Eme L."/>
            <person name="Dacks J.B."/>
            <person name="Karnkowska A."/>
            <person name="Elias M."/>
            <person name="Hampl V."/>
        </authorList>
    </citation>
    <scope>NUCLEOTIDE SEQUENCE [LARGE SCALE GENOMIC DNA]</scope>
    <source>
        <strain evidence="2">NAU3</strain>
        <tissue evidence="2">Gut</tissue>
    </source>
</reference>